<dbReference type="RefSeq" id="WP_218258165.1">
    <property type="nucleotide sequence ID" value="NZ_CP077717.1"/>
</dbReference>
<evidence type="ECO:0000313" key="2">
    <source>
        <dbReference type="EMBL" id="QXJ29270.1"/>
    </source>
</evidence>
<accession>A0A8F5BPV6</accession>
<protein>
    <recommendedName>
        <fullName evidence="1">Ribbon-helix-helix protein CopG domain-containing protein</fullName>
    </recommendedName>
</protein>
<dbReference type="KEGG" id="sshi:J5U23_02139"/>
<dbReference type="EMBL" id="CP077717">
    <property type="protein sequence ID" value="QXJ29270.1"/>
    <property type="molecule type" value="Genomic_DNA"/>
</dbReference>
<gene>
    <name evidence="2" type="ORF">J5U23_02139</name>
</gene>
<dbReference type="Pfam" id="PF01402">
    <property type="entry name" value="RHH_1"/>
    <property type="match status" value="1"/>
</dbReference>
<name>A0A8F5BPV6_SACSH</name>
<dbReference type="GO" id="GO:0006355">
    <property type="term" value="P:regulation of DNA-templated transcription"/>
    <property type="evidence" value="ECO:0007669"/>
    <property type="project" value="InterPro"/>
</dbReference>
<sequence>MSERVRKKNGVRPNITNITVYLDREDAKKLEQLAKEQGLPGKSTLIRQLVKHYLKRHSS</sequence>
<reference evidence="2" key="1">
    <citation type="journal article" date="2021" name="Environ. Microbiol.">
        <title>New insights into the diversity and evolution of the archaeal mobilome from three complete genomes of Saccharolobus shibatae.</title>
        <authorList>
            <person name="Medvedeva S."/>
            <person name="Brandt D."/>
            <person name="Cvirkaite-Krupovic V."/>
            <person name="Liu Y."/>
            <person name="Severinov K."/>
            <person name="Ishino S."/>
            <person name="Ishino Y."/>
            <person name="Prangishvili D."/>
            <person name="Kalinowski J."/>
            <person name="Krupovic M."/>
        </authorList>
    </citation>
    <scope>NUCLEOTIDE SEQUENCE</scope>
    <source>
        <strain evidence="2">B12</strain>
    </source>
</reference>
<dbReference type="OrthoDB" id="39734at2157"/>
<evidence type="ECO:0000313" key="3">
    <source>
        <dbReference type="Proteomes" id="UP000694018"/>
    </source>
</evidence>
<organism evidence="2 3">
    <name type="scientific">Saccharolobus shibatae (strain ATCC 51178 / DSM 5389 / JCM 8931 / NBRC 15437 / B12)</name>
    <name type="common">Sulfolobus shibatae</name>
    <dbReference type="NCBI Taxonomy" id="523848"/>
    <lineage>
        <taxon>Archaea</taxon>
        <taxon>Thermoproteota</taxon>
        <taxon>Thermoprotei</taxon>
        <taxon>Sulfolobales</taxon>
        <taxon>Sulfolobaceae</taxon>
        <taxon>Saccharolobus</taxon>
    </lineage>
</organism>
<dbReference type="AlphaFoldDB" id="A0A8F5BPV6"/>
<dbReference type="CDD" id="cd22231">
    <property type="entry name" value="RHH_NikR_HicB-like"/>
    <property type="match status" value="1"/>
</dbReference>
<evidence type="ECO:0000259" key="1">
    <source>
        <dbReference type="Pfam" id="PF01402"/>
    </source>
</evidence>
<dbReference type="GeneID" id="65563626"/>
<dbReference type="Proteomes" id="UP000694018">
    <property type="component" value="Chromosome"/>
</dbReference>
<feature type="domain" description="Ribbon-helix-helix protein CopG" evidence="1">
    <location>
        <begin position="17"/>
        <end position="56"/>
    </location>
</feature>
<proteinExistence type="predicted"/>
<dbReference type="InterPro" id="IPR002145">
    <property type="entry name" value="CopG"/>
</dbReference>